<evidence type="ECO:0000259" key="2">
    <source>
        <dbReference type="Pfam" id="PF07179"/>
    </source>
</evidence>
<sequence length="261" mass="27221">MSETAIDHAFLRMEADPEDIEARARFHERVLDAELFLLLAEEPETDAALSPRIFEIPEGRFVLAFDRDERLGAFLEEPAPYAVLAGRRLVEMIAGHGLGVGLNLGAAVSATLLPAGAVDWMAEMARGAPEEADRTARRVAAPKSATEALIAALDHKLAAMAAVIGAAHLVEAEYADDDRGLLLMLAGVPEAARAGVAAGIAETVRLGGGAALDLTFLAPDAPGLAAARAHGLTFDLPVAEVAAPEPPRAPGSDPAKPPILR</sequence>
<dbReference type="AlphaFoldDB" id="A0A2W5Q1D8"/>
<evidence type="ECO:0000256" key="1">
    <source>
        <dbReference type="SAM" id="MobiDB-lite"/>
    </source>
</evidence>
<comment type="caution">
    <text evidence="3">The sequence shown here is derived from an EMBL/GenBank/DDBJ whole genome shotgun (WGS) entry which is preliminary data.</text>
</comment>
<dbReference type="Pfam" id="PF07179">
    <property type="entry name" value="SseB"/>
    <property type="match status" value="1"/>
</dbReference>
<dbReference type="EMBL" id="QFPW01000011">
    <property type="protein sequence ID" value="PZQ48563.1"/>
    <property type="molecule type" value="Genomic_DNA"/>
</dbReference>
<dbReference type="InterPro" id="IPR009839">
    <property type="entry name" value="SseB_N"/>
</dbReference>
<gene>
    <name evidence="3" type="ORF">DI556_13970</name>
</gene>
<name>A0A2W5Q1D8_RHOSU</name>
<reference evidence="3 4" key="1">
    <citation type="submission" date="2017-08" db="EMBL/GenBank/DDBJ databases">
        <title>Infants hospitalized years apart are colonized by the same room-sourced microbial strains.</title>
        <authorList>
            <person name="Brooks B."/>
            <person name="Olm M.R."/>
            <person name="Firek B.A."/>
            <person name="Baker R."/>
            <person name="Thomas B.C."/>
            <person name="Morowitz M.J."/>
            <person name="Banfield J.F."/>
        </authorList>
    </citation>
    <scope>NUCLEOTIDE SEQUENCE [LARGE SCALE GENOMIC DNA]</scope>
    <source>
        <strain evidence="3">S2_005_002_R2_34</strain>
    </source>
</reference>
<proteinExistence type="predicted"/>
<feature type="domain" description="SseB protein N-terminal" evidence="2">
    <location>
        <begin position="18"/>
        <end position="115"/>
    </location>
</feature>
<feature type="compositionally biased region" description="Pro residues" evidence="1">
    <location>
        <begin position="244"/>
        <end position="261"/>
    </location>
</feature>
<feature type="region of interest" description="Disordered" evidence="1">
    <location>
        <begin position="242"/>
        <end position="261"/>
    </location>
</feature>
<protein>
    <recommendedName>
        <fullName evidence="2">SseB protein N-terminal domain-containing protein</fullName>
    </recommendedName>
</protein>
<evidence type="ECO:0000313" key="4">
    <source>
        <dbReference type="Proteomes" id="UP000249185"/>
    </source>
</evidence>
<accession>A0A2W5Q1D8</accession>
<dbReference type="Proteomes" id="UP000249185">
    <property type="component" value="Unassembled WGS sequence"/>
</dbReference>
<organism evidence="3 4">
    <name type="scientific">Rhodovulum sulfidophilum</name>
    <name type="common">Rhodobacter sulfidophilus</name>
    <dbReference type="NCBI Taxonomy" id="35806"/>
    <lineage>
        <taxon>Bacteria</taxon>
        <taxon>Pseudomonadati</taxon>
        <taxon>Pseudomonadota</taxon>
        <taxon>Alphaproteobacteria</taxon>
        <taxon>Rhodobacterales</taxon>
        <taxon>Paracoccaceae</taxon>
        <taxon>Rhodovulum</taxon>
    </lineage>
</organism>
<evidence type="ECO:0000313" key="3">
    <source>
        <dbReference type="EMBL" id="PZQ48563.1"/>
    </source>
</evidence>